<keyword evidence="2" id="KW-0813">Transport</keyword>
<feature type="chain" id="PRO_5019370731" evidence="5">
    <location>
        <begin position="24"/>
        <end position="375"/>
    </location>
</feature>
<gene>
    <name evidence="7" type="ORF">EP073_08835</name>
</gene>
<dbReference type="OrthoDB" id="9772589at2"/>
<evidence type="ECO:0000256" key="1">
    <source>
        <dbReference type="ARBA" id="ARBA00010062"/>
    </source>
</evidence>
<accession>A0A410JZE2</accession>
<dbReference type="InterPro" id="IPR028082">
    <property type="entry name" value="Peripla_BP_I"/>
</dbReference>
<feature type="domain" description="Leucine-binding protein" evidence="6">
    <location>
        <begin position="26"/>
        <end position="366"/>
    </location>
</feature>
<dbReference type="CDD" id="cd06342">
    <property type="entry name" value="PBP1_ABC_LIVBP-like"/>
    <property type="match status" value="1"/>
</dbReference>
<dbReference type="Proteomes" id="UP000287502">
    <property type="component" value="Chromosome"/>
</dbReference>
<keyword evidence="4" id="KW-0029">Amino-acid transport</keyword>
<evidence type="ECO:0000313" key="7">
    <source>
        <dbReference type="EMBL" id="QAR33503.1"/>
    </source>
</evidence>
<dbReference type="Pfam" id="PF13458">
    <property type="entry name" value="Peripla_BP_6"/>
    <property type="match status" value="1"/>
</dbReference>
<dbReference type="GO" id="GO:0006865">
    <property type="term" value="P:amino acid transport"/>
    <property type="evidence" value="ECO:0007669"/>
    <property type="project" value="UniProtKB-KW"/>
</dbReference>
<dbReference type="SUPFAM" id="SSF53822">
    <property type="entry name" value="Periplasmic binding protein-like I"/>
    <property type="match status" value="1"/>
</dbReference>
<reference evidence="7 8" key="1">
    <citation type="submission" date="2019-01" db="EMBL/GenBank/DDBJ databases">
        <title>Geovibrio thiophilus DSM 11263, complete genome.</title>
        <authorList>
            <person name="Spring S."/>
            <person name="Bunk B."/>
            <person name="Sproer C."/>
        </authorList>
    </citation>
    <scope>NUCLEOTIDE SEQUENCE [LARGE SCALE GENOMIC DNA]</scope>
    <source>
        <strain evidence="7 8">DSM 11263</strain>
    </source>
</reference>
<feature type="signal peptide" evidence="5">
    <location>
        <begin position="1"/>
        <end position="23"/>
    </location>
</feature>
<comment type="similarity">
    <text evidence="1">Belongs to the leucine-binding protein family.</text>
</comment>
<name>A0A410JZE2_9BACT</name>
<evidence type="ECO:0000313" key="8">
    <source>
        <dbReference type="Proteomes" id="UP000287502"/>
    </source>
</evidence>
<evidence type="ECO:0000256" key="5">
    <source>
        <dbReference type="SAM" id="SignalP"/>
    </source>
</evidence>
<keyword evidence="8" id="KW-1185">Reference proteome</keyword>
<dbReference type="InterPro" id="IPR000709">
    <property type="entry name" value="Leu_Ile_Val-bd"/>
</dbReference>
<evidence type="ECO:0000256" key="2">
    <source>
        <dbReference type="ARBA" id="ARBA00022448"/>
    </source>
</evidence>
<sequence>MKKLFSLSLMLMVSAFFAVGAFAADTIKIGVQAPITGEYANEGQGIDNAARLLAEQYNAKGGLLGKKLEVFTCDDEAQAMKAAICAKELVEKGVIMIIGSYTSSAAEAAQRTYFRAGVLQTTDGTSDSLTKNGYWTFFRNSNPNSANAAFTADYMVNAAKFKRIAILSDHSSYAQGLADAVTAEVKKVNGNIVYSGKIKANSQNFTPVLTSMKSLNPDVIYFAGYYADGGLIRAQQKQLGINAEFIGGDANDNVDFVKLAGAAAKDAKIVNVPTPDMLPYDSAKKFLAAYNAKYGKEIPSIWALLNADGMFAFLTAIEKTQSTDTKKMSDWLHANELDGFSGKLKWDKNGERVGSTFMVYNIKADGSYEVAYPKK</sequence>
<dbReference type="PRINTS" id="PR00337">
    <property type="entry name" value="LEUILEVALBP"/>
</dbReference>
<protein>
    <submittedName>
        <fullName evidence="7">Branched-chain amino acid ABC transporter substrate-binding protein</fullName>
    </submittedName>
</protein>
<dbReference type="InterPro" id="IPR028081">
    <property type="entry name" value="Leu-bd"/>
</dbReference>
<evidence type="ECO:0000256" key="3">
    <source>
        <dbReference type="ARBA" id="ARBA00022729"/>
    </source>
</evidence>
<dbReference type="PANTHER" id="PTHR47151:SF2">
    <property type="entry name" value="AMINO ACID BINDING PROTEIN"/>
    <property type="match status" value="1"/>
</dbReference>
<keyword evidence="3 5" id="KW-0732">Signal</keyword>
<dbReference type="RefSeq" id="WP_128466789.1">
    <property type="nucleotide sequence ID" value="NZ_CP035108.1"/>
</dbReference>
<proteinExistence type="inferred from homology"/>
<dbReference type="Gene3D" id="3.40.50.2300">
    <property type="match status" value="2"/>
</dbReference>
<dbReference type="PANTHER" id="PTHR47151">
    <property type="entry name" value="LEU/ILE/VAL-BINDING ABC TRANSPORTER SUBUNIT"/>
    <property type="match status" value="1"/>
</dbReference>
<evidence type="ECO:0000256" key="4">
    <source>
        <dbReference type="ARBA" id="ARBA00022970"/>
    </source>
</evidence>
<dbReference type="KEGG" id="gtl:EP073_08835"/>
<dbReference type="AlphaFoldDB" id="A0A410JZE2"/>
<dbReference type="EMBL" id="CP035108">
    <property type="protein sequence ID" value="QAR33503.1"/>
    <property type="molecule type" value="Genomic_DNA"/>
</dbReference>
<organism evidence="7 8">
    <name type="scientific">Geovibrio thiophilus</name>
    <dbReference type="NCBI Taxonomy" id="139438"/>
    <lineage>
        <taxon>Bacteria</taxon>
        <taxon>Pseudomonadati</taxon>
        <taxon>Deferribacterota</taxon>
        <taxon>Deferribacteres</taxon>
        <taxon>Deferribacterales</taxon>
        <taxon>Geovibrionaceae</taxon>
        <taxon>Geovibrio</taxon>
    </lineage>
</organism>
<evidence type="ECO:0000259" key="6">
    <source>
        <dbReference type="Pfam" id="PF13458"/>
    </source>
</evidence>